<sequence>MPEQQPTTGPAAAAWPARSVDWQDGAIVIIDQTALPAEHRVLRLTTCAEVVDAIARLAVRGAPALGVVGALGVAQSAARHSTNGRTDEAAVRAEADRIAHARPTAVNLSWGVRRALARLPEGPSAVLDEALELLATDERTNREASRRAADLVLELTSRRPLRLLTHCNTGRLATAAWGTALGTVRELWQRGAVAEVLACETRPLLQGSRLTAWELAEAGIPHRVCVDSAAAFAMARGMVDCVLVGADRITANGDVANKIGTYAHAIAAARHGIPFVVVAPESTIDPSLASGAEITVEERDGGEVTSFGGTRVVPAGCATFNPAFDVTPADLVSAVVTEERVVTAART</sequence>
<dbReference type="Gene3D" id="3.40.50.10470">
    <property type="entry name" value="Translation initiation factor eif-2b, domain 2"/>
    <property type="match status" value="1"/>
</dbReference>
<dbReference type="GO" id="GO:0046523">
    <property type="term" value="F:S-methyl-5-thioribose-1-phosphate isomerase activity"/>
    <property type="evidence" value="ECO:0007669"/>
    <property type="project" value="UniProtKB-UniRule"/>
</dbReference>
<keyword evidence="5" id="KW-1185">Reference proteome</keyword>
<dbReference type="PANTHER" id="PTHR43475">
    <property type="entry name" value="METHYLTHIORIBOSE-1-PHOSPHATE ISOMERASE"/>
    <property type="match status" value="1"/>
</dbReference>
<dbReference type="NCBIfam" id="TIGR00512">
    <property type="entry name" value="salvage_mtnA"/>
    <property type="match status" value="1"/>
</dbReference>
<dbReference type="Gene3D" id="1.20.120.420">
    <property type="entry name" value="translation initiation factor eif-2b, domain 1"/>
    <property type="match status" value="1"/>
</dbReference>
<dbReference type="PANTHER" id="PTHR43475:SF1">
    <property type="entry name" value="METHYLTHIORIBOSE-1-PHOSPHATE ISOMERASE"/>
    <property type="match status" value="1"/>
</dbReference>
<accession>A0A4D4J9B9</accession>
<comment type="pathway">
    <text evidence="3">Amino-acid biosynthesis; L-methionine biosynthesis via salvage pathway; L-methionine from S-methyl-5-thio-alpha-D-ribose 1-phosphate: step 1/6.</text>
</comment>
<comment type="function">
    <text evidence="3">Catalyzes the interconversion of methylthioribose-1-phosphate (MTR-1-P) into methylthioribulose-1-phosphate (MTRu-1-P).</text>
</comment>
<keyword evidence="3" id="KW-0486">Methionine biosynthesis</keyword>
<dbReference type="InterPro" id="IPR005251">
    <property type="entry name" value="IF-M1Pi"/>
</dbReference>
<keyword evidence="3" id="KW-0028">Amino-acid biosynthesis</keyword>
<evidence type="ECO:0000256" key="3">
    <source>
        <dbReference type="HAMAP-Rule" id="MF_01678"/>
    </source>
</evidence>
<dbReference type="FunFam" id="3.40.50.10470:FF:000006">
    <property type="entry name" value="Methylthioribose-1-phosphate isomerase"/>
    <property type="match status" value="1"/>
</dbReference>
<organism evidence="4 5">
    <name type="scientific">Gandjariella thermophila</name>
    <dbReference type="NCBI Taxonomy" id="1931992"/>
    <lineage>
        <taxon>Bacteria</taxon>
        <taxon>Bacillati</taxon>
        <taxon>Actinomycetota</taxon>
        <taxon>Actinomycetes</taxon>
        <taxon>Pseudonocardiales</taxon>
        <taxon>Pseudonocardiaceae</taxon>
        <taxon>Gandjariella</taxon>
    </lineage>
</organism>
<dbReference type="NCBIfam" id="NF004326">
    <property type="entry name" value="PRK05720.1"/>
    <property type="match status" value="1"/>
</dbReference>
<dbReference type="InterPro" id="IPR000649">
    <property type="entry name" value="IF-2B-related"/>
</dbReference>
<dbReference type="InterPro" id="IPR037171">
    <property type="entry name" value="NagB/RpiA_transferase-like"/>
</dbReference>
<protein>
    <recommendedName>
        <fullName evidence="3">Methylthioribose-1-phosphate isomerase</fullName>
        <shortName evidence="3">M1Pi</shortName>
        <shortName evidence="3">MTR-1-P isomerase</shortName>
        <ecNumber evidence="3">5.3.1.23</ecNumber>
    </recommendedName>
    <alternativeName>
        <fullName evidence="3">S-methyl-5-thioribose-1-phosphate isomerase</fullName>
    </alternativeName>
</protein>
<evidence type="ECO:0000313" key="4">
    <source>
        <dbReference type="EMBL" id="GDY30453.1"/>
    </source>
</evidence>
<feature type="site" description="Transition state stabilizer" evidence="3">
    <location>
        <position position="167"/>
    </location>
</feature>
<feature type="binding site" evidence="3">
    <location>
        <begin position="60"/>
        <end position="62"/>
    </location>
    <ligand>
        <name>substrate</name>
    </ligand>
</feature>
<dbReference type="AlphaFoldDB" id="A0A4D4J9B9"/>
<evidence type="ECO:0000256" key="2">
    <source>
        <dbReference type="ARBA" id="ARBA00052401"/>
    </source>
</evidence>
<comment type="similarity">
    <text evidence="3">Belongs to the EIF-2B alpha/beta/delta subunits family. MtnA subfamily.</text>
</comment>
<feature type="binding site" evidence="3">
    <location>
        <position position="206"/>
    </location>
    <ligand>
        <name>substrate</name>
    </ligand>
</feature>
<dbReference type="SUPFAM" id="SSF100950">
    <property type="entry name" value="NagB/RpiA/CoA transferase-like"/>
    <property type="match status" value="1"/>
</dbReference>
<dbReference type="Proteomes" id="UP000298860">
    <property type="component" value="Unassembled WGS sequence"/>
</dbReference>
<reference evidence="5" key="1">
    <citation type="submission" date="2019-04" db="EMBL/GenBank/DDBJ databases">
        <title>Draft genome sequence of Pseudonocardiaceae bacterium SL3-2-4.</title>
        <authorList>
            <person name="Ningsih F."/>
            <person name="Yokota A."/>
            <person name="Sakai Y."/>
            <person name="Nanatani K."/>
            <person name="Yabe S."/>
            <person name="Oetari A."/>
            <person name="Sjamsuridzal W."/>
        </authorList>
    </citation>
    <scope>NUCLEOTIDE SEQUENCE [LARGE SCALE GENOMIC DNA]</scope>
    <source>
        <strain evidence="5">SL3-2-4</strain>
    </source>
</reference>
<dbReference type="NCBIfam" id="TIGR00524">
    <property type="entry name" value="eIF-2B_rel"/>
    <property type="match status" value="1"/>
</dbReference>
<dbReference type="UniPathway" id="UPA00904">
    <property type="reaction ID" value="UER00874"/>
</dbReference>
<dbReference type="GO" id="GO:0019509">
    <property type="term" value="P:L-methionine salvage from methylthioadenosine"/>
    <property type="evidence" value="ECO:0007669"/>
    <property type="project" value="UniProtKB-UniRule"/>
</dbReference>
<keyword evidence="1 3" id="KW-0413">Isomerase</keyword>
<dbReference type="EMBL" id="BJFL01000007">
    <property type="protein sequence ID" value="GDY30453.1"/>
    <property type="molecule type" value="Genomic_DNA"/>
</dbReference>
<gene>
    <name evidence="3 4" type="primary">mtnA</name>
    <name evidence="4" type="ORF">GTS_20860</name>
</gene>
<dbReference type="HAMAP" id="MF_01678">
    <property type="entry name" value="Salvage_MtnA"/>
    <property type="match status" value="1"/>
</dbReference>
<evidence type="ECO:0000313" key="5">
    <source>
        <dbReference type="Proteomes" id="UP000298860"/>
    </source>
</evidence>
<proteinExistence type="inferred from homology"/>
<comment type="catalytic activity">
    <reaction evidence="2 3">
        <text>5-(methylsulfanyl)-alpha-D-ribose 1-phosphate = 5-(methylsulfanyl)-D-ribulose 1-phosphate</text>
        <dbReference type="Rhea" id="RHEA:19989"/>
        <dbReference type="ChEBI" id="CHEBI:58533"/>
        <dbReference type="ChEBI" id="CHEBI:58548"/>
        <dbReference type="EC" id="5.3.1.23"/>
    </reaction>
</comment>
<dbReference type="RefSeq" id="WP_137813562.1">
    <property type="nucleotide sequence ID" value="NZ_BJFL01000007.1"/>
</dbReference>
<feature type="active site" description="Proton donor" evidence="3">
    <location>
        <position position="247"/>
    </location>
</feature>
<name>A0A4D4J9B9_9PSEU</name>
<comment type="caution">
    <text evidence="4">The sequence shown here is derived from an EMBL/GenBank/DDBJ whole genome shotgun (WGS) entry which is preliminary data.</text>
</comment>
<feature type="binding site" evidence="3">
    <location>
        <position position="102"/>
    </location>
    <ligand>
        <name>substrate</name>
    </ligand>
</feature>
<dbReference type="InterPro" id="IPR011559">
    <property type="entry name" value="Initiation_fac_2B_a/b/d"/>
</dbReference>
<dbReference type="OrthoDB" id="9803436at2"/>
<dbReference type="InterPro" id="IPR042529">
    <property type="entry name" value="IF_2B-like_C"/>
</dbReference>
<feature type="binding site" evidence="3">
    <location>
        <begin position="257"/>
        <end position="258"/>
    </location>
    <ligand>
        <name>substrate</name>
    </ligand>
</feature>
<dbReference type="EC" id="5.3.1.23" evidence="3"/>
<dbReference type="Pfam" id="PF01008">
    <property type="entry name" value="IF-2B"/>
    <property type="match status" value="1"/>
</dbReference>
<evidence type="ECO:0000256" key="1">
    <source>
        <dbReference type="ARBA" id="ARBA00023235"/>
    </source>
</evidence>
<dbReference type="InterPro" id="IPR027363">
    <property type="entry name" value="M1Pi_N"/>
</dbReference>